<dbReference type="PROSITE" id="PS51371">
    <property type="entry name" value="CBS"/>
    <property type="match status" value="1"/>
</dbReference>
<evidence type="ECO:0000313" key="4">
    <source>
        <dbReference type="EMBL" id="PWW30390.1"/>
    </source>
</evidence>
<dbReference type="SUPFAM" id="SSF54631">
    <property type="entry name" value="CBS-domain pair"/>
    <property type="match status" value="1"/>
</dbReference>
<dbReference type="AlphaFoldDB" id="A0A2V3A3A1"/>
<dbReference type="SMART" id="SM00116">
    <property type="entry name" value="CBS"/>
    <property type="match status" value="1"/>
</dbReference>
<evidence type="ECO:0000259" key="3">
    <source>
        <dbReference type="PROSITE" id="PS51371"/>
    </source>
</evidence>
<keyword evidence="2" id="KW-0129">CBS domain</keyword>
<dbReference type="PANTHER" id="PTHR48108">
    <property type="entry name" value="CBS DOMAIN-CONTAINING PROTEIN CBSX2, CHLOROPLASTIC"/>
    <property type="match status" value="1"/>
</dbReference>
<dbReference type="Gene3D" id="3.10.580.10">
    <property type="entry name" value="CBS-domain"/>
    <property type="match status" value="1"/>
</dbReference>
<reference evidence="4 5" key="1">
    <citation type="submission" date="2018-05" db="EMBL/GenBank/DDBJ databases">
        <title>Freshwater and sediment microbial communities from various areas in North America, analyzing microbe dynamics in response to fracking.</title>
        <authorList>
            <person name="Lamendella R."/>
        </authorList>
    </citation>
    <scope>NUCLEOTIDE SEQUENCE [LARGE SCALE GENOMIC DNA]</scope>
    <source>
        <strain evidence="4 5">15_TX</strain>
    </source>
</reference>
<evidence type="ECO:0000313" key="5">
    <source>
        <dbReference type="Proteomes" id="UP000247150"/>
    </source>
</evidence>
<keyword evidence="1" id="KW-0677">Repeat</keyword>
<name>A0A2V3A3A1_9BACI</name>
<dbReference type="CDD" id="cd02205">
    <property type="entry name" value="CBS_pair_SF"/>
    <property type="match status" value="1"/>
</dbReference>
<dbReference type="PANTHER" id="PTHR48108:SF26">
    <property type="entry name" value="CBS DOMAIN-CONTAINING PROTEIN DDB_G0289609"/>
    <property type="match status" value="1"/>
</dbReference>
<dbReference type="Pfam" id="PF00571">
    <property type="entry name" value="CBS"/>
    <property type="match status" value="1"/>
</dbReference>
<dbReference type="Proteomes" id="UP000247150">
    <property type="component" value="Unassembled WGS sequence"/>
</dbReference>
<dbReference type="EMBL" id="QGTW01000003">
    <property type="protein sequence ID" value="PWW30390.1"/>
    <property type="molecule type" value="Genomic_DNA"/>
</dbReference>
<dbReference type="InterPro" id="IPR017036">
    <property type="entry name" value="Lmo0553-like"/>
</dbReference>
<gene>
    <name evidence="4" type="ORF">DFO73_103275</name>
</gene>
<organism evidence="4 5">
    <name type="scientific">Cytobacillus oceanisediminis</name>
    <dbReference type="NCBI Taxonomy" id="665099"/>
    <lineage>
        <taxon>Bacteria</taxon>
        <taxon>Bacillati</taxon>
        <taxon>Bacillota</taxon>
        <taxon>Bacilli</taxon>
        <taxon>Bacillales</taxon>
        <taxon>Bacillaceae</taxon>
        <taxon>Cytobacillus</taxon>
    </lineage>
</organism>
<comment type="caution">
    <text evidence="4">The sequence shown here is derived from an EMBL/GenBank/DDBJ whole genome shotgun (WGS) entry which is preliminary data.</text>
</comment>
<feature type="domain" description="CBS" evidence="3">
    <location>
        <begin position="23"/>
        <end position="82"/>
    </location>
</feature>
<dbReference type="PIRSF" id="PIRSF035040">
    <property type="entry name" value="UCP035040_CBS_Lmo0553"/>
    <property type="match status" value="1"/>
</dbReference>
<accession>A0A2V3A3A1</accession>
<dbReference type="InterPro" id="IPR046342">
    <property type="entry name" value="CBS_dom_sf"/>
</dbReference>
<evidence type="ECO:0000256" key="2">
    <source>
        <dbReference type="PROSITE-ProRule" id="PRU00703"/>
    </source>
</evidence>
<dbReference type="InterPro" id="IPR000644">
    <property type="entry name" value="CBS_dom"/>
</dbReference>
<evidence type="ECO:0000256" key="1">
    <source>
        <dbReference type="ARBA" id="ARBA00022737"/>
    </source>
</evidence>
<protein>
    <submittedName>
        <fullName evidence="4">CBS domain-containing protein</fullName>
    </submittedName>
</protein>
<dbReference type="InterPro" id="IPR051462">
    <property type="entry name" value="CBS_domain-containing"/>
</dbReference>
<proteinExistence type="predicted"/>
<sequence>MAKYKRGLINYSEVMAMFVKSIMIPKHTCYTVDQDETLKKALAVLEEHQIDGLPVLEGDKYVGIITRYGIYENFFSSGKLKEDFLDATLVKDIATHQENYLEGNEIFEKTLLALKDFPLLAVLGENRKFLGIVTRFDVLAQFQSAFGTNRSGVRIAFTSVETEGRIARLAEIAHYFHEHIISLVTFDETDKLVRRIVMKVEKNNNLDKFISKLEKSGFRVLDITED</sequence>